<dbReference type="EMBL" id="JBHTCE010000001">
    <property type="protein sequence ID" value="MFC7388530.1"/>
    <property type="molecule type" value="Genomic_DNA"/>
</dbReference>
<dbReference type="SMART" id="SM01059">
    <property type="entry name" value="CAT"/>
    <property type="match status" value="1"/>
</dbReference>
<organism evidence="3 4">
    <name type="scientific">Exiguobacterium aestuarii</name>
    <dbReference type="NCBI Taxonomy" id="273527"/>
    <lineage>
        <taxon>Bacteria</taxon>
        <taxon>Bacillati</taxon>
        <taxon>Bacillota</taxon>
        <taxon>Bacilli</taxon>
        <taxon>Bacillales</taxon>
        <taxon>Bacillales Family XII. Incertae Sedis</taxon>
        <taxon>Exiguobacterium</taxon>
    </lineage>
</organism>
<dbReference type="InterPro" id="IPR011990">
    <property type="entry name" value="TPR-like_helical_dom_sf"/>
</dbReference>
<reference evidence="4" key="1">
    <citation type="journal article" date="2019" name="Int. J. Syst. Evol. Microbiol.">
        <title>The Global Catalogue of Microorganisms (GCM) 10K type strain sequencing project: providing services to taxonomists for standard genome sequencing and annotation.</title>
        <authorList>
            <consortium name="The Broad Institute Genomics Platform"/>
            <consortium name="The Broad Institute Genome Sequencing Center for Infectious Disease"/>
            <person name="Wu L."/>
            <person name="Ma J."/>
        </authorList>
    </citation>
    <scope>NUCLEOTIDE SEQUENCE [LARGE SCALE GENOMIC DNA]</scope>
    <source>
        <strain evidence="4">CCUG 55590</strain>
    </source>
</reference>
<dbReference type="InterPro" id="IPR023213">
    <property type="entry name" value="CAT-like_dom_sf"/>
</dbReference>
<dbReference type="PANTHER" id="PTHR38474">
    <property type="entry name" value="SLR0299 PROTEIN"/>
    <property type="match status" value="1"/>
</dbReference>
<dbReference type="PROSITE" id="PS50005">
    <property type="entry name" value="TPR"/>
    <property type="match status" value="1"/>
</dbReference>
<evidence type="ECO:0000259" key="2">
    <source>
        <dbReference type="Pfam" id="PF12688"/>
    </source>
</evidence>
<keyword evidence="1" id="KW-0802">TPR repeat</keyword>
<dbReference type="InterPro" id="IPR001707">
    <property type="entry name" value="Cmp_AcTrfase"/>
</dbReference>
<proteinExistence type="predicted"/>
<evidence type="ECO:0000313" key="3">
    <source>
        <dbReference type="EMBL" id="MFC7388530.1"/>
    </source>
</evidence>
<dbReference type="Pfam" id="PF12688">
    <property type="entry name" value="TPR_5"/>
    <property type="match status" value="1"/>
</dbReference>
<dbReference type="PROSITE" id="PS50293">
    <property type="entry name" value="TPR_REGION"/>
    <property type="match status" value="1"/>
</dbReference>
<comment type="caution">
    <text evidence="3">The sequence shown here is derived from an EMBL/GenBank/DDBJ whole genome shotgun (WGS) entry which is preliminary data.</text>
</comment>
<feature type="repeat" description="TPR" evidence="1">
    <location>
        <begin position="287"/>
        <end position="320"/>
    </location>
</feature>
<dbReference type="Gene3D" id="3.30.559.10">
    <property type="entry name" value="Chloramphenicol acetyltransferase-like domain"/>
    <property type="match status" value="1"/>
</dbReference>
<dbReference type="Gene3D" id="1.25.40.10">
    <property type="entry name" value="Tetratricopeptide repeat domain"/>
    <property type="match status" value="1"/>
</dbReference>
<evidence type="ECO:0000256" key="1">
    <source>
        <dbReference type="PROSITE-ProRule" id="PRU00339"/>
    </source>
</evidence>
<dbReference type="SUPFAM" id="SSF48452">
    <property type="entry name" value="TPR-like"/>
    <property type="match status" value="1"/>
</dbReference>
<dbReference type="Proteomes" id="UP001596439">
    <property type="component" value="Unassembled WGS sequence"/>
</dbReference>
<sequence>MKQIEIETWARRKHFEFFKSFDAPHFNVTANVDVTNLYTYAKASEQSFFKLFLYGAVRAANAIPELRYRIRGEAVVEHEVVHPSFTVMLDEDVFNFCAATFSEDLPTFLQEVTTRMEQAADEVVVGDDEPDDLLYITSVPWVTFTSIMHPTHQQQHDSVPRIAWGKFERQGERLIMPLSVQAHHALVDGVHIGKYYETLQAWLDEDFAKKVTDVPEDHDFDRAVRLREEGQLDQAKQLFLSLLRKDEKNPRLHAYCAWCYDSLGEERQAVPHYERAIRLGLTGEELAESYLGLGSTYRALGRYAEAEQLFAEAIEHFPNHGALKVFQAMTHYNVGRHEEATGALLELLASPKPDESIARYRRAIAFYARNLDETYD</sequence>
<dbReference type="RefSeq" id="WP_214785864.1">
    <property type="nucleotide sequence ID" value="NZ_JANIEL010000036.1"/>
</dbReference>
<keyword evidence="4" id="KW-1185">Reference proteome</keyword>
<protein>
    <submittedName>
        <fullName evidence="3">Tetratricopeptide repeat protein</fullName>
    </submittedName>
</protein>
<dbReference type="PANTHER" id="PTHR38474:SF1">
    <property type="entry name" value="SLR0299 PROTEIN"/>
    <property type="match status" value="1"/>
</dbReference>
<accession>A0ABW2PKI7</accession>
<gene>
    <name evidence="3" type="ORF">ACFQO8_00165</name>
</gene>
<name>A0ABW2PKI7_9BACL</name>
<dbReference type="InterPro" id="IPR041656">
    <property type="entry name" value="TPR_5"/>
</dbReference>
<evidence type="ECO:0000313" key="4">
    <source>
        <dbReference type="Proteomes" id="UP001596439"/>
    </source>
</evidence>
<dbReference type="SMART" id="SM00028">
    <property type="entry name" value="TPR"/>
    <property type="match status" value="2"/>
</dbReference>
<dbReference type="SUPFAM" id="SSF52777">
    <property type="entry name" value="CoA-dependent acyltransferases"/>
    <property type="match status" value="1"/>
</dbReference>
<dbReference type="InterPro" id="IPR019734">
    <property type="entry name" value="TPR_rpt"/>
</dbReference>
<dbReference type="Pfam" id="PF00302">
    <property type="entry name" value="CAT"/>
    <property type="match status" value="1"/>
</dbReference>
<feature type="domain" description="Tetratrico peptide repeat group 5" evidence="2">
    <location>
        <begin position="259"/>
        <end position="371"/>
    </location>
</feature>